<dbReference type="PANTHER" id="PTHR30249:SF0">
    <property type="entry name" value="PLASTIDAL GLYCOLATE_GLYCERATE TRANSLOCATOR 1, CHLOROPLASTIC"/>
    <property type="match status" value="1"/>
</dbReference>
<comment type="caution">
    <text evidence="7">The sequence shown here is derived from an EMBL/GenBank/DDBJ whole genome shotgun (WGS) entry which is preliminary data.</text>
</comment>
<dbReference type="GO" id="GO:0016020">
    <property type="term" value="C:membrane"/>
    <property type="evidence" value="ECO:0007669"/>
    <property type="project" value="UniProtKB-SubCell"/>
</dbReference>
<dbReference type="Pfam" id="PF04172">
    <property type="entry name" value="LrgB"/>
    <property type="match status" value="2"/>
</dbReference>
<keyword evidence="8" id="KW-1185">Reference proteome</keyword>
<dbReference type="AlphaFoldDB" id="A0A9W8YRE9"/>
<feature type="transmembrane region" description="Helical" evidence="6">
    <location>
        <begin position="370"/>
        <end position="394"/>
    </location>
</feature>
<protein>
    <submittedName>
        <fullName evidence="7">Uncharacterized protein</fullName>
    </submittedName>
</protein>
<name>A0A9W8YRE9_9PEZI</name>
<evidence type="ECO:0000256" key="5">
    <source>
        <dbReference type="SAM" id="MobiDB-lite"/>
    </source>
</evidence>
<evidence type="ECO:0000256" key="6">
    <source>
        <dbReference type="SAM" id="Phobius"/>
    </source>
</evidence>
<feature type="transmembrane region" description="Helical" evidence="6">
    <location>
        <begin position="437"/>
        <end position="457"/>
    </location>
</feature>
<proteinExistence type="predicted"/>
<organism evidence="7 8">
    <name type="scientific">Gnomoniopsis smithogilvyi</name>
    <dbReference type="NCBI Taxonomy" id="1191159"/>
    <lineage>
        <taxon>Eukaryota</taxon>
        <taxon>Fungi</taxon>
        <taxon>Dikarya</taxon>
        <taxon>Ascomycota</taxon>
        <taxon>Pezizomycotina</taxon>
        <taxon>Sordariomycetes</taxon>
        <taxon>Sordariomycetidae</taxon>
        <taxon>Diaporthales</taxon>
        <taxon>Gnomoniaceae</taxon>
        <taxon>Gnomoniopsis</taxon>
    </lineage>
</organism>
<evidence type="ECO:0000256" key="3">
    <source>
        <dbReference type="ARBA" id="ARBA00022989"/>
    </source>
</evidence>
<dbReference type="InterPro" id="IPR007300">
    <property type="entry name" value="CidB/LrgB"/>
</dbReference>
<feature type="transmembrane region" description="Helical" evidence="6">
    <location>
        <begin position="406"/>
        <end position="425"/>
    </location>
</feature>
<evidence type="ECO:0000313" key="7">
    <source>
        <dbReference type="EMBL" id="KAJ4391031.1"/>
    </source>
</evidence>
<reference evidence="7" key="1">
    <citation type="submission" date="2022-10" db="EMBL/GenBank/DDBJ databases">
        <title>Tapping the CABI collections for fungal endophytes: first genome assemblies for Collariella, Neodidymelliopsis, Ascochyta clinopodiicola, Didymella pomorum, Didymosphaeria variabile, Neocosmospora piperis and Neocucurbitaria cava.</title>
        <authorList>
            <person name="Hill R."/>
        </authorList>
    </citation>
    <scope>NUCLEOTIDE SEQUENCE</scope>
    <source>
        <strain evidence="7">IMI 355082</strain>
    </source>
</reference>
<evidence type="ECO:0000256" key="1">
    <source>
        <dbReference type="ARBA" id="ARBA00004141"/>
    </source>
</evidence>
<keyword evidence="3 6" id="KW-1133">Transmembrane helix</keyword>
<feature type="transmembrane region" description="Helical" evidence="6">
    <location>
        <begin position="38"/>
        <end position="57"/>
    </location>
</feature>
<feature type="transmembrane region" description="Helical" evidence="6">
    <location>
        <begin position="333"/>
        <end position="350"/>
    </location>
</feature>
<evidence type="ECO:0000313" key="8">
    <source>
        <dbReference type="Proteomes" id="UP001140453"/>
    </source>
</evidence>
<dbReference type="Proteomes" id="UP001140453">
    <property type="component" value="Unassembled WGS sequence"/>
</dbReference>
<evidence type="ECO:0000256" key="4">
    <source>
        <dbReference type="ARBA" id="ARBA00023136"/>
    </source>
</evidence>
<feature type="transmembrane region" description="Helical" evidence="6">
    <location>
        <begin position="633"/>
        <end position="653"/>
    </location>
</feature>
<accession>A0A9W8YRE9</accession>
<gene>
    <name evidence="7" type="ORF">N0V93_004644</name>
</gene>
<dbReference type="EMBL" id="JAPEVB010000003">
    <property type="protein sequence ID" value="KAJ4391031.1"/>
    <property type="molecule type" value="Genomic_DNA"/>
</dbReference>
<feature type="transmembrane region" description="Helical" evidence="6">
    <location>
        <begin position="309"/>
        <end position="327"/>
    </location>
</feature>
<comment type="subcellular location">
    <subcellularLocation>
        <location evidence="1">Membrane</location>
        <topology evidence="1">Multi-pass membrane protein</topology>
    </subcellularLocation>
</comment>
<dbReference type="PANTHER" id="PTHR30249">
    <property type="entry name" value="PUTATIVE SEROTONIN TRANSPORTER"/>
    <property type="match status" value="1"/>
</dbReference>
<sequence>MISPRPGSEPSSARRRRCWNLVMDHCKWDYPSDTAQHYGHVLVAIVLFLVAQLLTCAWDQPFWKYGIDFPGQIVAMVFVWLFMWAIQLAFFHPGEGLERIYYLYLKAPTEVLNKHMSIGFTVPFLSLISQSFAGGNQVGLLTLAFVMTGVLNAIIVYTVAYYVQLRLTKFRPRTRRHRENVLDGAPRAHARSSPTRRPAPTFLCPRDRTCSSAERGGGTHDRDSFSRLDRFRKHISDVSTLCTLSGYASDCNGPINAYREGQGTEMSPGRPEDALRTLESGSGISTPEPIYLGRTRITKGVLIWTKQNIFLTLAILIFLFPGLLLSSLQATDFPLDVGFLFTVWLTFASAQTRLKQRLLQHQSRPQHMKVLTAITTLLNPVLWTSLALLCFGLAKAHIRAPTFGAGDLATSILNAGIVSWGLKLFEYRAALLSRGGLTVLLTSAIAAALNVVAWPLLASRALGVQPPASALSFAARSVTIALGGPAVARLGGDAGVNAVGVVVNGIVFQLVAGCFVGGESFCGRIARWRAKCGAHVQRASLRWRWPGTSTAFDEEKAHTTEALRQPAGCRHVRYSSDVTHLDDGRRTPTSSGPFSEPVAIEDDDVRMVAGGATIGINAAAMGTSHLYEQASGAAAYSALAMTVFGVFTVLFTVPSPMVVWLRGMVGA</sequence>
<dbReference type="OrthoDB" id="2502820at2759"/>
<keyword evidence="2 6" id="KW-0812">Transmembrane</keyword>
<keyword evidence="4 6" id="KW-0472">Membrane</keyword>
<feature type="transmembrane region" description="Helical" evidence="6">
    <location>
        <begin position="69"/>
        <end position="91"/>
    </location>
</feature>
<evidence type="ECO:0000256" key="2">
    <source>
        <dbReference type="ARBA" id="ARBA00022692"/>
    </source>
</evidence>
<feature type="region of interest" description="Disordered" evidence="5">
    <location>
        <begin position="184"/>
        <end position="223"/>
    </location>
</feature>
<feature type="transmembrane region" description="Helical" evidence="6">
    <location>
        <begin position="140"/>
        <end position="163"/>
    </location>
</feature>